<evidence type="ECO:0000256" key="8">
    <source>
        <dbReference type="ARBA" id="ARBA00023170"/>
    </source>
</evidence>
<feature type="domain" description="Nuclear receptor" evidence="12">
    <location>
        <begin position="87"/>
        <end position="163"/>
    </location>
</feature>
<evidence type="ECO:0000256" key="7">
    <source>
        <dbReference type="ARBA" id="ARBA00023163"/>
    </source>
</evidence>
<dbReference type="PROSITE" id="PS00031">
    <property type="entry name" value="NUCLEAR_REC_DBD_1"/>
    <property type="match status" value="1"/>
</dbReference>
<dbReference type="GO" id="GO:0000122">
    <property type="term" value="P:negative regulation of transcription by RNA polymerase II"/>
    <property type="evidence" value="ECO:0007669"/>
    <property type="project" value="TreeGrafter"/>
</dbReference>
<evidence type="ECO:0000256" key="11">
    <source>
        <dbReference type="SAM" id="MobiDB-lite"/>
    </source>
</evidence>
<reference evidence="14" key="1">
    <citation type="submission" date="2025-08" db="UniProtKB">
        <authorList>
            <consortium name="Ensembl"/>
        </authorList>
    </citation>
    <scope>IDENTIFICATION</scope>
</reference>
<dbReference type="InterPro" id="IPR001723">
    <property type="entry name" value="Nuclear_hrmn_rcpt"/>
</dbReference>
<feature type="region of interest" description="Disordered" evidence="11">
    <location>
        <begin position="277"/>
        <end position="298"/>
    </location>
</feature>
<dbReference type="Pfam" id="PF00104">
    <property type="entry name" value="Hormone_recep"/>
    <property type="match status" value="1"/>
</dbReference>
<dbReference type="PROSITE" id="PS51030">
    <property type="entry name" value="NUCLEAR_REC_DBD_2"/>
    <property type="match status" value="1"/>
</dbReference>
<keyword evidence="6 10" id="KW-0238">DNA-binding</keyword>
<dbReference type="GO" id="GO:0009755">
    <property type="term" value="P:hormone-mediated signaling pathway"/>
    <property type="evidence" value="ECO:0007669"/>
    <property type="project" value="TreeGrafter"/>
</dbReference>
<dbReference type="PRINTS" id="PR00047">
    <property type="entry name" value="STROIDFINGER"/>
</dbReference>
<feature type="compositionally biased region" description="Low complexity" evidence="11">
    <location>
        <begin position="242"/>
        <end position="252"/>
    </location>
</feature>
<dbReference type="PANTHER" id="PTHR24082">
    <property type="entry name" value="NUCLEAR HORMONE RECEPTOR"/>
    <property type="match status" value="1"/>
</dbReference>
<evidence type="ECO:0000256" key="4">
    <source>
        <dbReference type="ARBA" id="ARBA00022833"/>
    </source>
</evidence>
<reference evidence="14" key="2">
    <citation type="submission" date="2025-09" db="UniProtKB">
        <authorList>
            <consortium name="Ensembl"/>
        </authorList>
    </citation>
    <scope>IDENTIFICATION</scope>
</reference>
<dbReference type="STRING" id="94237.ENSMMOP00000018898"/>
<evidence type="ECO:0000259" key="13">
    <source>
        <dbReference type="PROSITE" id="PS51843"/>
    </source>
</evidence>
<dbReference type="CDD" id="cd07166">
    <property type="entry name" value="NR_DBD_REV_ERB"/>
    <property type="match status" value="1"/>
</dbReference>
<accession>A0A3Q3WU81</accession>
<evidence type="ECO:0000256" key="10">
    <source>
        <dbReference type="RuleBase" id="RU004334"/>
    </source>
</evidence>
<keyword evidence="7 10" id="KW-0804">Transcription</keyword>
<dbReference type="GO" id="GO:0008270">
    <property type="term" value="F:zinc ion binding"/>
    <property type="evidence" value="ECO:0007669"/>
    <property type="project" value="UniProtKB-KW"/>
</dbReference>
<dbReference type="InterPro" id="IPR000536">
    <property type="entry name" value="Nucl_hrmn_rcpt_lig-bd"/>
</dbReference>
<keyword evidence="4 10" id="KW-0862">Zinc</keyword>
<dbReference type="Proteomes" id="UP000261620">
    <property type="component" value="Unplaced"/>
</dbReference>
<dbReference type="PROSITE" id="PS51843">
    <property type="entry name" value="NR_LBD"/>
    <property type="match status" value="1"/>
</dbReference>
<dbReference type="PANTHER" id="PTHR24082:SF112">
    <property type="entry name" value="NUCLEAR RECEPTOR SUBFAMILY 1 GROUP D MEMBER 2"/>
    <property type="match status" value="1"/>
</dbReference>
<comment type="similarity">
    <text evidence="10">Belongs to the nuclear hormone receptor family.</text>
</comment>
<dbReference type="OMA" id="PMNTSAH"/>
<evidence type="ECO:0000256" key="1">
    <source>
        <dbReference type="ARBA" id="ARBA00004496"/>
    </source>
</evidence>
<comment type="subcellular location">
    <subcellularLocation>
        <location evidence="1">Cytoplasm</location>
    </subcellularLocation>
    <subcellularLocation>
        <location evidence="10">Nucleus</location>
    </subcellularLocation>
</comment>
<evidence type="ECO:0000256" key="3">
    <source>
        <dbReference type="ARBA" id="ARBA00022771"/>
    </source>
</evidence>
<dbReference type="GO" id="GO:0045944">
    <property type="term" value="P:positive regulation of transcription by RNA polymerase II"/>
    <property type="evidence" value="ECO:0007669"/>
    <property type="project" value="TreeGrafter"/>
</dbReference>
<dbReference type="CDD" id="cd06940">
    <property type="entry name" value="NR_LBD_REV_ERB"/>
    <property type="match status" value="1"/>
</dbReference>
<evidence type="ECO:0000256" key="6">
    <source>
        <dbReference type="ARBA" id="ARBA00023125"/>
    </source>
</evidence>
<dbReference type="PRINTS" id="PR00398">
    <property type="entry name" value="STRDHORMONER"/>
</dbReference>
<proteinExistence type="inferred from homology"/>
<dbReference type="InterPro" id="IPR050234">
    <property type="entry name" value="Nuclear_hormone_rcpt_NR1"/>
</dbReference>
<keyword evidence="5 10" id="KW-0805">Transcription regulation</keyword>
<dbReference type="Gene3D" id="3.30.50.10">
    <property type="entry name" value="Erythroid Transcription Factor GATA-1, subunit A"/>
    <property type="match status" value="1"/>
</dbReference>
<feature type="region of interest" description="Disordered" evidence="11">
    <location>
        <begin position="29"/>
        <end position="51"/>
    </location>
</feature>
<dbReference type="SUPFAM" id="SSF48508">
    <property type="entry name" value="Nuclear receptor ligand-binding domain"/>
    <property type="match status" value="1"/>
</dbReference>
<dbReference type="FunFam" id="3.30.50.10:FF:000013">
    <property type="entry name" value="Nuclear receptor subfamily 1 group D member 2"/>
    <property type="match status" value="1"/>
</dbReference>
<dbReference type="GO" id="GO:0030154">
    <property type="term" value="P:cell differentiation"/>
    <property type="evidence" value="ECO:0007669"/>
    <property type="project" value="TreeGrafter"/>
</dbReference>
<feature type="region of interest" description="Disordered" evidence="11">
    <location>
        <begin position="206"/>
        <end position="259"/>
    </location>
</feature>
<evidence type="ECO:0000313" key="15">
    <source>
        <dbReference type="Proteomes" id="UP000261620"/>
    </source>
</evidence>
<evidence type="ECO:0000256" key="5">
    <source>
        <dbReference type="ARBA" id="ARBA00023015"/>
    </source>
</evidence>
<dbReference type="GO" id="GO:0005737">
    <property type="term" value="C:cytoplasm"/>
    <property type="evidence" value="ECO:0007669"/>
    <property type="project" value="UniProtKB-SubCell"/>
</dbReference>
<feature type="domain" description="NR LBD" evidence="13">
    <location>
        <begin position="349"/>
        <end position="579"/>
    </location>
</feature>
<keyword evidence="8 10" id="KW-0675">Receptor</keyword>
<keyword evidence="2 10" id="KW-0479">Metal-binding</keyword>
<feature type="compositionally biased region" description="Low complexity" evidence="11">
    <location>
        <begin position="219"/>
        <end position="235"/>
    </location>
</feature>
<organism evidence="14 15">
    <name type="scientific">Mola mola</name>
    <name type="common">Ocean sunfish</name>
    <name type="synonym">Tetraodon mola</name>
    <dbReference type="NCBI Taxonomy" id="94237"/>
    <lineage>
        <taxon>Eukaryota</taxon>
        <taxon>Metazoa</taxon>
        <taxon>Chordata</taxon>
        <taxon>Craniata</taxon>
        <taxon>Vertebrata</taxon>
        <taxon>Euteleostomi</taxon>
        <taxon>Actinopterygii</taxon>
        <taxon>Neopterygii</taxon>
        <taxon>Teleostei</taxon>
        <taxon>Neoteleostei</taxon>
        <taxon>Acanthomorphata</taxon>
        <taxon>Eupercaria</taxon>
        <taxon>Tetraodontiformes</taxon>
        <taxon>Molidae</taxon>
        <taxon>Mola</taxon>
    </lineage>
</organism>
<dbReference type="AlphaFoldDB" id="A0A3Q3WU81"/>
<name>A0A3Q3WU81_MOLML</name>
<dbReference type="GO" id="GO:0004879">
    <property type="term" value="F:nuclear receptor activity"/>
    <property type="evidence" value="ECO:0007669"/>
    <property type="project" value="TreeGrafter"/>
</dbReference>
<dbReference type="Gene3D" id="1.10.565.10">
    <property type="entry name" value="Retinoid X Receptor"/>
    <property type="match status" value="1"/>
</dbReference>
<dbReference type="Ensembl" id="ENSMMOT00000019207.1">
    <property type="protein sequence ID" value="ENSMMOP00000018898.1"/>
    <property type="gene ID" value="ENSMMOG00000014298.1"/>
</dbReference>
<keyword evidence="9 10" id="KW-0539">Nucleus</keyword>
<evidence type="ECO:0000256" key="2">
    <source>
        <dbReference type="ARBA" id="ARBA00022723"/>
    </source>
</evidence>
<dbReference type="SMART" id="SM00430">
    <property type="entry name" value="HOLI"/>
    <property type="match status" value="1"/>
</dbReference>
<dbReference type="InterPro" id="IPR001628">
    <property type="entry name" value="Znf_hrmn_rcpt"/>
</dbReference>
<dbReference type="GO" id="GO:0000978">
    <property type="term" value="F:RNA polymerase II cis-regulatory region sequence-specific DNA binding"/>
    <property type="evidence" value="ECO:0007669"/>
    <property type="project" value="TreeGrafter"/>
</dbReference>
<dbReference type="SMART" id="SM00399">
    <property type="entry name" value="ZnF_C4"/>
    <property type="match status" value="1"/>
</dbReference>
<keyword evidence="15" id="KW-1185">Reference proteome</keyword>
<dbReference type="SUPFAM" id="SSF57716">
    <property type="entry name" value="Glucocorticoid receptor-like (DNA-binding domain)"/>
    <property type="match status" value="1"/>
</dbReference>
<protein>
    <submittedName>
        <fullName evidence="14">Uncharacterized protein</fullName>
    </submittedName>
</protein>
<keyword evidence="3 10" id="KW-0863">Zinc-finger</keyword>
<evidence type="ECO:0000256" key="9">
    <source>
        <dbReference type="ARBA" id="ARBA00023242"/>
    </source>
</evidence>
<dbReference type="InterPro" id="IPR035500">
    <property type="entry name" value="NHR-like_dom_sf"/>
</dbReference>
<evidence type="ECO:0000259" key="12">
    <source>
        <dbReference type="PROSITE" id="PS51030"/>
    </source>
</evidence>
<dbReference type="GO" id="GO:0005634">
    <property type="term" value="C:nucleus"/>
    <property type="evidence" value="ECO:0007669"/>
    <property type="project" value="UniProtKB-SubCell"/>
</dbReference>
<feature type="compositionally biased region" description="Low complexity" evidence="11">
    <location>
        <begin position="29"/>
        <end position="50"/>
    </location>
</feature>
<dbReference type="Pfam" id="PF00105">
    <property type="entry name" value="zf-C4"/>
    <property type="match status" value="1"/>
</dbReference>
<sequence>HCCCSPGGVIAYISSSSSGSSLDSCHSDSSNGSYQSSSPTRSSSPNQNQQLADPTLPAGCQNLPGTQKSGRTSSTAKCGITKINGLVLLCKVCGDVASGFHYGVHACEGCKGFFRRSIQQNIQYKKCLKNESCPIMRINRNRCQQCRFKKCLMMGMSRDSVRFGRIPKREKQRMLLEMQSAMNNMMNNSQLHSSQTLPIDEPLKASATEPTSEVAGPAPSSSPSSQSDSSSDPDPTVAMDTSPSSASPSASDSGEEEVIGSVTRAHQETFMYNQEQSSLMTETPHPTGGLNSSSNTNNYRAGERQEVWNHHNNLVSMAAQDSPTSLVPSKDNSTKHCPFRLSRTPAAGQYPAYTHQALRAPSLDGSGAYSALQSKGGNRMYLVCPMNTSAHVDPQKSGHEVWEEFSQSFTPAVREVVEFAKKIPGFRDLSQPDQVSLLKAGTFEVLVVRFASLFDVKDRTITFLGGKKYSVDALRAMGAGDLLNSMFDFSEKLMNLGLSEEEMSLFTAVVLVSADRSGIENVNSVEALQETLIRALRSLIIKNHPNELAIFTKLLLKLPDLRSLNNMHSEQLLAFKVHS</sequence>
<evidence type="ECO:0000313" key="14">
    <source>
        <dbReference type="Ensembl" id="ENSMMOP00000018898.1"/>
    </source>
</evidence>
<dbReference type="InterPro" id="IPR013088">
    <property type="entry name" value="Znf_NHR/GATA"/>
</dbReference>